<organism evidence="2 3">
    <name type="scientific">Marinicella pacifica</name>
    <dbReference type="NCBI Taxonomy" id="1171543"/>
    <lineage>
        <taxon>Bacteria</taxon>
        <taxon>Pseudomonadati</taxon>
        <taxon>Pseudomonadota</taxon>
        <taxon>Gammaproteobacteria</taxon>
        <taxon>Lysobacterales</taxon>
        <taxon>Marinicellaceae</taxon>
        <taxon>Marinicella</taxon>
    </lineage>
</organism>
<feature type="coiled-coil region" evidence="1">
    <location>
        <begin position="3"/>
        <end position="72"/>
    </location>
</feature>
<comment type="caution">
    <text evidence="2">The sequence shown here is derived from an EMBL/GenBank/DDBJ whole genome shotgun (WGS) entry which is preliminary data.</text>
</comment>
<proteinExistence type="predicted"/>
<keyword evidence="1" id="KW-0175">Coiled coil</keyword>
<dbReference type="Gene3D" id="1.20.5.340">
    <property type="match status" value="1"/>
</dbReference>
<dbReference type="EMBL" id="BMEO01000003">
    <property type="protein sequence ID" value="GGF89926.1"/>
    <property type="molecule type" value="Genomic_DNA"/>
</dbReference>
<accession>A0A917CJT7</accession>
<dbReference type="InterPro" id="IPR012662">
    <property type="entry name" value="CHP02449"/>
</dbReference>
<dbReference type="NCBIfam" id="TIGR02449">
    <property type="entry name" value="TIGR02449 family protein"/>
    <property type="match status" value="1"/>
</dbReference>
<protein>
    <recommendedName>
        <fullName evidence="4">Cell division protein ZapB</fullName>
    </recommendedName>
</protein>
<keyword evidence="3" id="KW-1185">Reference proteome</keyword>
<evidence type="ECO:0000313" key="2">
    <source>
        <dbReference type="EMBL" id="GGF89926.1"/>
    </source>
</evidence>
<reference evidence="2" key="1">
    <citation type="journal article" date="2014" name="Int. J. Syst. Evol. Microbiol.">
        <title>Complete genome sequence of Corynebacterium casei LMG S-19264T (=DSM 44701T), isolated from a smear-ripened cheese.</title>
        <authorList>
            <consortium name="US DOE Joint Genome Institute (JGI-PGF)"/>
            <person name="Walter F."/>
            <person name="Albersmeier A."/>
            <person name="Kalinowski J."/>
            <person name="Ruckert C."/>
        </authorList>
    </citation>
    <scope>NUCLEOTIDE SEQUENCE</scope>
    <source>
        <strain evidence="2">CGMCC 1.12181</strain>
    </source>
</reference>
<evidence type="ECO:0000256" key="1">
    <source>
        <dbReference type="SAM" id="Coils"/>
    </source>
</evidence>
<gene>
    <name evidence="2" type="ORF">GCM10011365_08840</name>
</gene>
<evidence type="ECO:0008006" key="4">
    <source>
        <dbReference type="Google" id="ProtNLM"/>
    </source>
</evidence>
<dbReference type="AlphaFoldDB" id="A0A917CJT7"/>
<sequence length="73" mass="8673">MTAYEIMNDIKELEKNIEKCLEKIEQFAAENNALRTRMEELTQEKARLMQKNDQAKTRLESMISRLRNLEQAV</sequence>
<dbReference type="Proteomes" id="UP000605253">
    <property type="component" value="Unassembled WGS sequence"/>
</dbReference>
<reference evidence="2" key="2">
    <citation type="submission" date="2020-09" db="EMBL/GenBank/DDBJ databases">
        <authorList>
            <person name="Sun Q."/>
            <person name="Zhou Y."/>
        </authorList>
    </citation>
    <scope>NUCLEOTIDE SEQUENCE</scope>
    <source>
        <strain evidence="2">CGMCC 1.12181</strain>
    </source>
</reference>
<evidence type="ECO:0000313" key="3">
    <source>
        <dbReference type="Proteomes" id="UP000605253"/>
    </source>
</evidence>
<name>A0A917CJT7_9GAMM</name>